<dbReference type="EMBL" id="BK015306">
    <property type="protein sequence ID" value="DAE00636.1"/>
    <property type="molecule type" value="Genomic_DNA"/>
</dbReference>
<reference evidence="1" key="1">
    <citation type="journal article" date="2021" name="Proc. Natl. Acad. Sci. U.S.A.">
        <title>A Catalog of Tens of Thousands of Viruses from Human Metagenomes Reveals Hidden Associations with Chronic Diseases.</title>
        <authorList>
            <person name="Tisza M.J."/>
            <person name="Buck C.B."/>
        </authorList>
    </citation>
    <scope>NUCLEOTIDE SEQUENCE</scope>
    <source>
        <strain evidence="1">CtakU3</strain>
    </source>
</reference>
<accession>A0A8S5P327</accession>
<protein>
    <submittedName>
        <fullName evidence="1">Uncharacterized protein</fullName>
    </submittedName>
</protein>
<proteinExistence type="predicted"/>
<evidence type="ECO:0000313" key="1">
    <source>
        <dbReference type="EMBL" id="DAE00636.1"/>
    </source>
</evidence>
<name>A0A8S5P327_9CAUD</name>
<organism evidence="1">
    <name type="scientific">Myoviridae sp. ctakU3</name>
    <dbReference type="NCBI Taxonomy" id="2825135"/>
    <lineage>
        <taxon>Viruses</taxon>
        <taxon>Duplodnaviria</taxon>
        <taxon>Heunggongvirae</taxon>
        <taxon>Uroviricota</taxon>
        <taxon>Caudoviricetes</taxon>
    </lineage>
</organism>
<sequence>MKIGRITNGTMRWYCRNRWHVAISKLSRQGRGRHSSLVCYCGLRYCGFFLR</sequence>